<keyword evidence="1" id="KW-0479">Metal-binding</keyword>
<dbReference type="InterPro" id="IPR017907">
    <property type="entry name" value="Znf_RING_CS"/>
</dbReference>
<dbReference type="PANTHER" id="PTHR25465:SF32">
    <property type="entry name" value="BLOODTHIRSTY-RELATED GENE FAMILY, MEMBER 16 ISOFORM X1-RELATED"/>
    <property type="match status" value="1"/>
</dbReference>
<reference evidence="8" key="1">
    <citation type="submission" date="2025-08" db="UniProtKB">
        <authorList>
            <consortium name="Ensembl"/>
        </authorList>
    </citation>
    <scope>IDENTIFICATION</scope>
</reference>
<dbReference type="InterPro" id="IPR027370">
    <property type="entry name" value="Znf-RING_euk"/>
</dbReference>
<keyword evidence="3" id="KW-0862">Zinc</keyword>
<dbReference type="PROSITE" id="PS50089">
    <property type="entry name" value="ZF_RING_2"/>
    <property type="match status" value="1"/>
</dbReference>
<evidence type="ECO:0000256" key="4">
    <source>
        <dbReference type="PROSITE-ProRule" id="PRU00024"/>
    </source>
</evidence>
<evidence type="ECO:0000256" key="3">
    <source>
        <dbReference type="ARBA" id="ARBA00022833"/>
    </source>
</evidence>
<feature type="domain" description="B box-type" evidence="7">
    <location>
        <begin position="143"/>
        <end position="183"/>
    </location>
</feature>
<keyword evidence="9" id="KW-1185">Reference proteome</keyword>
<dbReference type="Gene3D" id="4.10.830.40">
    <property type="match status" value="1"/>
</dbReference>
<dbReference type="SMART" id="SM00336">
    <property type="entry name" value="BBOX"/>
    <property type="match status" value="2"/>
</dbReference>
<dbReference type="Pfam" id="PF13445">
    <property type="entry name" value="zf-RING_UBOX"/>
    <property type="match status" value="1"/>
</dbReference>
<reference evidence="8" key="2">
    <citation type="submission" date="2025-09" db="UniProtKB">
        <authorList>
            <consortium name="Ensembl"/>
        </authorList>
    </citation>
    <scope>IDENTIFICATION</scope>
</reference>
<dbReference type="CDD" id="cd19769">
    <property type="entry name" value="Bbox2_TRIM16-like"/>
    <property type="match status" value="1"/>
</dbReference>
<dbReference type="Gene3D" id="3.30.40.10">
    <property type="entry name" value="Zinc/RING finger domain, C3HC4 (zinc finger)"/>
    <property type="match status" value="1"/>
</dbReference>
<proteinExistence type="predicted"/>
<dbReference type="InterPro" id="IPR000315">
    <property type="entry name" value="Znf_B-box"/>
</dbReference>
<dbReference type="PROSITE" id="PS50119">
    <property type="entry name" value="ZF_BBOX"/>
    <property type="match status" value="1"/>
</dbReference>
<dbReference type="STRING" id="8078.ENSFHEP00000017573"/>
<dbReference type="InterPro" id="IPR013083">
    <property type="entry name" value="Znf_RING/FYVE/PHD"/>
</dbReference>
<evidence type="ECO:0000259" key="6">
    <source>
        <dbReference type="PROSITE" id="PS50089"/>
    </source>
</evidence>
<dbReference type="Gene3D" id="3.30.160.60">
    <property type="entry name" value="Classic Zinc Finger"/>
    <property type="match status" value="1"/>
</dbReference>
<evidence type="ECO:0000256" key="5">
    <source>
        <dbReference type="SAM" id="MobiDB-lite"/>
    </source>
</evidence>
<dbReference type="GO" id="GO:0008270">
    <property type="term" value="F:zinc ion binding"/>
    <property type="evidence" value="ECO:0007669"/>
    <property type="project" value="UniProtKB-KW"/>
</dbReference>
<dbReference type="Pfam" id="PF00643">
    <property type="entry name" value="zf-B_box"/>
    <property type="match status" value="1"/>
</dbReference>
<evidence type="ECO:0000313" key="9">
    <source>
        <dbReference type="Proteomes" id="UP000265000"/>
    </source>
</evidence>
<dbReference type="AlphaFoldDB" id="A0A3Q2PUR1"/>
<dbReference type="Proteomes" id="UP000265000">
    <property type="component" value="Unplaced"/>
</dbReference>
<organism evidence="8 9">
    <name type="scientific">Fundulus heteroclitus</name>
    <name type="common">Killifish</name>
    <name type="synonym">Mummichog</name>
    <dbReference type="NCBI Taxonomy" id="8078"/>
    <lineage>
        <taxon>Eukaryota</taxon>
        <taxon>Metazoa</taxon>
        <taxon>Chordata</taxon>
        <taxon>Craniata</taxon>
        <taxon>Vertebrata</taxon>
        <taxon>Euteleostomi</taxon>
        <taxon>Actinopterygii</taxon>
        <taxon>Neopterygii</taxon>
        <taxon>Teleostei</taxon>
        <taxon>Neoteleostei</taxon>
        <taxon>Acanthomorphata</taxon>
        <taxon>Ovalentaria</taxon>
        <taxon>Atherinomorphae</taxon>
        <taxon>Cyprinodontiformes</taxon>
        <taxon>Fundulidae</taxon>
        <taxon>Fundulus</taxon>
    </lineage>
</organism>
<dbReference type="InterPro" id="IPR051051">
    <property type="entry name" value="E3_ubiq-ligase_TRIM/RNF"/>
</dbReference>
<dbReference type="Ensembl" id="ENSFHET00000026297.1">
    <property type="protein sequence ID" value="ENSFHEP00000017573.1"/>
    <property type="gene ID" value="ENSFHEG00000019309.1"/>
</dbReference>
<feature type="domain" description="RING-type" evidence="6">
    <location>
        <begin position="15"/>
        <end position="56"/>
    </location>
</feature>
<dbReference type="SUPFAM" id="SSF57850">
    <property type="entry name" value="RING/U-box"/>
    <property type="match status" value="1"/>
</dbReference>
<evidence type="ECO:0000313" key="8">
    <source>
        <dbReference type="Ensembl" id="ENSFHEP00000017573.1"/>
    </source>
</evidence>
<protein>
    <submittedName>
        <fullName evidence="8">Uncharacterized protein</fullName>
    </submittedName>
</protein>
<dbReference type="SUPFAM" id="SSF57845">
    <property type="entry name" value="B-box zinc-binding domain"/>
    <property type="match status" value="1"/>
</dbReference>
<keyword evidence="2 4" id="KW-0863">Zinc-finger</keyword>
<sequence length="228" mass="25772">MASACSILYEEQLLCSICLGAFNEPVSTPCGHNFCKGCITQYWNSQINGPAKCPLCLKKLGNKPKLRVNTEFRDVVEHFNRIREKDGPKNIAQPGEVPCDVCNEPKLKAHKTCLVCLASYCEPHLESHQKLKKHKLIDPVSNLEDRVCKNHGKMLELFCRTDQQFVCAMCLNDDHAAHEAVTLERAFKDRRVTLENVASEMKKIENAKSASVKKNQRLTSEEQENVSK</sequence>
<dbReference type="SMART" id="SM00184">
    <property type="entry name" value="RING"/>
    <property type="match status" value="1"/>
</dbReference>
<dbReference type="GeneTree" id="ENSGT01040000240385"/>
<evidence type="ECO:0000259" key="7">
    <source>
        <dbReference type="PROSITE" id="PS50119"/>
    </source>
</evidence>
<name>A0A3Q2PUR1_FUNHE</name>
<evidence type="ECO:0000256" key="1">
    <source>
        <dbReference type="ARBA" id="ARBA00022723"/>
    </source>
</evidence>
<evidence type="ECO:0000256" key="2">
    <source>
        <dbReference type="ARBA" id="ARBA00022771"/>
    </source>
</evidence>
<dbReference type="PANTHER" id="PTHR25465">
    <property type="entry name" value="B-BOX DOMAIN CONTAINING"/>
    <property type="match status" value="1"/>
</dbReference>
<dbReference type="InterPro" id="IPR001841">
    <property type="entry name" value="Znf_RING"/>
</dbReference>
<dbReference type="PROSITE" id="PS00518">
    <property type="entry name" value="ZF_RING_1"/>
    <property type="match status" value="1"/>
</dbReference>
<accession>A0A3Q2PUR1</accession>
<feature type="region of interest" description="Disordered" evidence="5">
    <location>
        <begin position="208"/>
        <end position="228"/>
    </location>
</feature>